<proteinExistence type="predicted"/>
<evidence type="ECO:0000256" key="1">
    <source>
        <dbReference type="ARBA" id="ARBA00022729"/>
    </source>
</evidence>
<dbReference type="AlphaFoldDB" id="A0A1M6KR69"/>
<organism evidence="3 4">
    <name type="scientific">Aequorivita viscosa</name>
    <dbReference type="NCBI Taxonomy" id="797419"/>
    <lineage>
        <taxon>Bacteria</taxon>
        <taxon>Pseudomonadati</taxon>
        <taxon>Bacteroidota</taxon>
        <taxon>Flavobacteriia</taxon>
        <taxon>Flavobacteriales</taxon>
        <taxon>Flavobacteriaceae</taxon>
        <taxon>Aequorivita</taxon>
    </lineage>
</organism>
<keyword evidence="4" id="KW-1185">Reference proteome</keyword>
<protein>
    <submittedName>
        <fullName evidence="3">Por secretion system C-terminal sorting domain-containing protein</fullName>
    </submittedName>
</protein>
<sequence length="744" mass="83751">MKNPYPHQTLLFFISFFFSFGLFAQGVIVEESTNRNWNTLEHRSDFDKNEYVNVIDTDAERVYIATEILSPNTNQNNTGIESNVSLNLNLTFDSSIFSPSYIIVQNESGHYDIGVWQGSNPLVFNVPDGESYDVFIPFNNQITNQRHIVVKELVAVGGNTTVNANVTEAQNYISLDIYDEIGTAIKPGIPNPQNGAISKVSLDTYHYFNPTNNMFLTKTHASDDPVSGDNRWNFYINNVSNRYTFIHNAAIRNYKDGYYFSKFPELTTISGDADISNDPNKWASHQEKFEPSLLGATNDLHKGYATLTLMNGYVQSEVRSYQDDPFDATEQVPLWLNNSFDGSTSDFLISPILIDYKTEIDPARGEERFFIMGNLLHSGDNGEINYASQNITFGNRYFDGLNYYKTINGTKVLPLHPKFTFSSNQSSEIVQGNNVPIFTYSTFLGELTVLYKGRFGELRQSDFIATDVSVIHNGSNVFTGNYIDFTSYNIPAYGSLEISFSNENTNAFGVNGKNEAKLTYVSDGSERFPPTLQMLQFRDTDGNVTELFATADEGTVRLAAGDFTFNSSQYSYVYNPGNTVEMYYSIHNENNWTELQLTEDPSNFQMPAYGDYYEASLSSIVNTQDDVWYDAKIICTDASGNKQEQLISPAFKINDTSLSVDETGTNSTLAIYPNPFSNEVNIILPDNIYGDYTFRVTDMLGKTIHTSSRSEKSFTWDASLLTQGIYFLSIESSGTVMTRKVVRK</sequence>
<reference evidence="4" key="1">
    <citation type="submission" date="2016-11" db="EMBL/GenBank/DDBJ databases">
        <authorList>
            <person name="Varghese N."/>
            <person name="Submissions S."/>
        </authorList>
    </citation>
    <scope>NUCLEOTIDE SEQUENCE [LARGE SCALE GENOMIC DNA]</scope>
    <source>
        <strain evidence="4">DSM 26349</strain>
    </source>
</reference>
<dbReference type="RefSeq" id="WP_073219893.1">
    <property type="nucleotide sequence ID" value="NZ_FNNS01000015.1"/>
</dbReference>
<dbReference type="EMBL" id="FQYV01000021">
    <property type="protein sequence ID" value="SHJ61406.1"/>
    <property type="molecule type" value="Genomic_DNA"/>
</dbReference>
<evidence type="ECO:0000313" key="3">
    <source>
        <dbReference type="EMBL" id="SHJ61406.1"/>
    </source>
</evidence>
<dbReference type="OrthoDB" id="9805017at2"/>
<keyword evidence="1" id="KW-0732">Signal</keyword>
<accession>A0A1M6KR69</accession>
<evidence type="ECO:0000313" key="4">
    <source>
        <dbReference type="Proteomes" id="UP000184172"/>
    </source>
</evidence>
<gene>
    <name evidence="3" type="ORF">SAMN04487908_12114</name>
</gene>
<dbReference type="STRING" id="797419.SAMN05216556_11519"/>
<dbReference type="NCBIfam" id="TIGR04183">
    <property type="entry name" value="Por_Secre_tail"/>
    <property type="match status" value="1"/>
</dbReference>
<name>A0A1M6KR69_9FLAO</name>
<dbReference type="InterPro" id="IPR026444">
    <property type="entry name" value="Secre_tail"/>
</dbReference>
<evidence type="ECO:0000259" key="2">
    <source>
        <dbReference type="Pfam" id="PF18962"/>
    </source>
</evidence>
<dbReference type="Proteomes" id="UP000184172">
    <property type="component" value="Unassembled WGS sequence"/>
</dbReference>
<feature type="domain" description="Secretion system C-terminal sorting" evidence="2">
    <location>
        <begin position="671"/>
        <end position="742"/>
    </location>
</feature>
<dbReference type="Pfam" id="PF18962">
    <property type="entry name" value="Por_Secre_tail"/>
    <property type="match status" value="1"/>
</dbReference>